<gene>
    <name evidence="3" type="ORF">FDP08_04385</name>
</gene>
<dbReference type="Proteomes" id="UP000308488">
    <property type="component" value="Unassembled WGS sequence"/>
</dbReference>
<sequence>MRKCHLLVVTCLVVAMAGCQSSGPDSSAGREGYFTWVDEQGRVRHTPIPKAAVDGDEEGEGQGNTREDSASEEVDDEFNLENYPDGNQLEKDGYIRPGEPQPYFTWRDAEGNFRVSYYQPDTRSAVEKGRIKPPVQLTQASIHQPGEESGGTGLPEGADPEAMAVLAMEPDTESFFAQWSRECCRNLDKTETEEWQQGREFGIDMDETAPVHSFSTGDSPYRLVRLPSEETHNDFILHLRSFANDGVFVPSVAFLDASFEPSRIVTDLVVEYVPESWHSLGYLQAYIPVFPARGERWMVIFTRDDDLAGQTVFEGKYGPEAIPHTRTGELGLSREGE</sequence>
<dbReference type="RefSeq" id="WP_137434799.1">
    <property type="nucleotide sequence ID" value="NZ_JANRHC010000001.1"/>
</dbReference>
<evidence type="ECO:0000313" key="3">
    <source>
        <dbReference type="EMBL" id="TKV67381.1"/>
    </source>
</evidence>
<evidence type="ECO:0000256" key="2">
    <source>
        <dbReference type="SAM" id="SignalP"/>
    </source>
</evidence>
<dbReference type="EMBL" id="SZYH01000001">
    <property type="protein sequence ID" value="TKV67381.1"/>
    <property type="molecule type" value="Genomic_DNA"/>
</dbReference>
<accession>A0A4U6R1Z1</accession>
<proteinExistence type="predicted"/>
<name>A0A4U6R1Z1_9GAMM</name>
<feature type="region of interest" description="Disordered" evidence="1">
    <location>
        <begin position="47"/>
        <end position="96"/>
    </location>
</feature>
<keyword evidence="4" id="KW-1185">Reference proteome</keyword>
<dbReference type="InterPro" id="IPR010794">
    <property type="entry name" value="MalM"/>
</dbReference>
<comment type="caution">
    <text evidence="3">The sequence shown here is derived from an EMBL/GenBank/DDBJ whole genome shotgun (WGS) entry which is preliminary data.</text>
</comment>
<feature type="compositionally biased region" description="Acidic residues" evidence="1">
    <location>
        <begin position="70"/>
        <end position="79"/>
    </location>
</feature>
<dbReference type="OrthoDB" id="9813383at2"/>
<dbReference type="PROSITE" id="PS51257">
    <property type="entry name" value="PROKAR_LIPOPROTEIN"/>
    <property type="match status" value="1"/>
</dbReference>
<organism evidence="3 4">
    <name type="scientific">Marinobacter panjinensis</name>
    <dbReference type="NCBI Taxonomy" id="2576384"/>
    <lineage>
        <taxon>Bacteria</taxon>
        <taxon>Pseudomonadati</taxon>
        <taxon>Pseudomonadota</taxon>
        <taxon>Gammaproteobacteria</taxon>
        <taxon>Pseudomonadales</taxon>
        <taxon>Marinobacteraceae</taxon>
        <taxon>Marinobacter</taxon>
    </lineage>
</organism>
<dbReference type="GO" id="GO:0008643">
    <property type="term" value="P:carbohydrate transport"/>
    <property type="evidence" value="ECO:0007669"/>
    <property type="project" value="InterPro"/>
</dbReference>
<feature type="chain" id="PRO_5020590180" description="DUF4124 domain-containing protein" evidence="2">
    <location>
        <begin position="22"/>
        <end position="337"/>
    </location>
</feature>
<keyword evidence="2" id="KW-0732">Signal</keyword>
<feature type="signal peptide" evidence="2">
    <location>
        <begin position="1"/>
        <end position="21"/>
    </location>
</feature>
<evidence type="ECO:0000256" key="1">
    <source>
        <dbReference type="SAM" id="MobiDB-lite"/>
    </source>
</evidence>
<evidence type="ECO:0008006" key="5">
    <source>
        <dbReference type="Google" id="ProtNLM"/>
    </source>
</evidence>
<dbReference type="AlphaFoldDB" id="A0A4U6R1Z1"/>
<dbReference type="GO" id="GO:0042597">
    <property type="term" value="C:periplasmic space"/>
    <property type="evidence" value="ECO:0007669"/>
    <property type="project" value="InterPro"/>
</dbReference>
<evidence type="ECO:0000313" key="4">
    <source>
        <dbReference type="Proteomes" id="UP000308488"/>
    </source>
</evidence>
<reference evidence="3 4" key="1">
    <citation type="submission" date="2019-05" db="EMBL/GenBank/DDBJ databases">
        <title>Marinobacter panjinensis sp. nov., a moderately halophilic bacterium isolated from sea tidal flat environment.</title>
        <authorList>
            <person name="Yang W."/>
            <person name="An M."/>
            <person name="He W."/>
            <person name="Luo X."/>
            <person name="Zhu L."/>
            <person name="Chen G."/>
            <person name="Zhang Y."/>
            <person name="Wang Y."/>
        </authorList>
    </citation>
    <scope>NUCLEOTIDE SEQUENCE [LARGE SCALE GENOMIC DNA]</scope>
    <source>
        <strain evidence="3 4">PJ-16</strain>
    </source>
</reference>
<protein>
    <recommendedName>
        <fullName evidence="5">DUF4124 domain-containing protein</fullName>
    </recommendedName>
</protein>
<dbReference type="Pfam" id="PF07148">
    <property type="entry name" value="MalM"/>
    <property type="match status" value="1"/>
</dbReference>